<sequence length="98" mass="11493">MIRIYPDKDTVNVIESLDLGRVLLGETKKYTVFIKNTDNNWPIHNIKIENTNPELRFEYPPILEADTVAEVYVYWTPKLDSRKPLKTEFKFSGDIYIG</sequence>
<proteinExistence type="predicted"/>
<organism evidence="1">
    <name type="scientific">Yangshan Harbor Nitrososphaeria virus</name>
    <dbReference type="NCBI Taxonomy" id="2969597"/>
    <lineage>
        <taxon>Viruses</taxon>
        <taxon>Duplodnaviria</taxon>
        <taxon>Heunggongvirae</taxon>
        <taxon>Uroviricota</taxon>
        <taxon>Caudoviricetes</taxon>
    </lineage>
</organism>
<protein>
    <submittedName>
        <fullName evidence="1">Uncharacterized protein</fullName>
    </submittedName>
</protein>
<dbReference type="EMBL" id="ON649703">
    <property type="protein sequence ID" value="UVF62613.1"/>
    <property type="molecule type" value="Genomic_DNA"/>
</dbReference>
<evidence type="ECO:0000313" key="1">
    <source>
        <dbReference type="EMBL" id="UVF62613.1"/>
    </source>
</evidence>
<reference evidence="1" key="1">
    <citation type="submission" date="2022-05" db="EMBL/GenBank/DDBJ databases">
        <title>Diverse viruses of marine archaea discovered using metagenomics.</title>
        <authorList>
            <person name="Zhou Y."/>
        </authorList>
    </citation>
    <scope>NUCLEOTIDE SEQUENCE</scope>
    <source>
        <strain evidence="1">YSH_354833</strain>
    </source>
</reference>
<accession>A0A976UB35</accession>
<name>A0A976UB35_9CAUD</name>